<reference evidence="2" key="2">
    <citation type="submission" date="2022-01" db="EMBL/GenBank/DDBJ databases">
        <authorList>
            <person name="Zivanovic Y."/>
            <person name="Moreira D."/>
            <person name="Lopez-Garcia P."/>
        </authorList>
    </citation>
    <scope>NUCLEOTIDE SEQUENCE</scope>
    <source>
        <strain evidence="2">G9</strain>
    </source>
</reference>
<proteinExistence type="predicted"/>
<evidence type="ECO:0000256" key="1">
    <source>
        <dbReference type="SAM" id="MobiDB-lite"/>
    </source>
</evidence>
<evidence type="ECO:0000313" key="2">
    <source>
        <dbReference type="EMBL" id="MDG2990733.1"/>
    </source>
</evidence>
<evidence type="ECO:0000313" key="3">
    <source>
        <dbReference type="Proteomes" id="UP001154265"/>
    </source>
</evidence>
<name>A0ABT6EY71_9SYNE</name>
<comment type="caution">
    <text evidence="2">The sequence shown here is derived from an EMBL/GenBank/DDBJ whole genome shotgun (WGS) entry which is preliminary data.</text>
</comment>
<gene>
    <name evidence="2" type="ORF">L3556_07280</name>
</gene>
<keyword evidence="3" id="KW-1185">Reference proteome</keyword>
<accession>A0ABT6EY71</accession>
<dbReference type="Pfam" id="PF02178">
    <property type="entry name" value="AT_hook"/>
    <property type="match status" value="1"/>
</dbReference>
<dbReference type="InterPro" id="IPR017956">
    <property type="entry name" value="AT_hook_DNA-bd_motif"/>
</dbReference>
<protein>
    <submittedName>
        <fullName evidence="2">Uncharacterized protein</fullName>
    </submittedName>
</protein>
<dbReference type="RefSeq" id="WP_277866634.1">
    <property type="nucleotide sequence ID" value="NZ_JAKKUT010000002.1"/>
</dbReference>
<organism evidence="2 3">
    <name type="scientific">Candidatus Synechococcus calcipolaris G9</name>
    <dbReference type="NCBI Taxonomy" id="1497997"/>
    <lineage>
        <taxon>Bacteria</taxon>
        <taxon>Bacillati</taxon>
        <taxon>Cyanobacteriota</taxon>
        <taxon>Cyanophyceae</taxon>
        <taxon>Synechococcales</taxon>
        <taxon>Synechococcaceae</taxon>
        <taxon>Synechococcus</taxon>
    </lineage>
</organism>
<reference evidence="2" key="1">
    <citation type="journal article" date="2022" name="Genome Biol. Evol.">
        <title>A New Gene Family Diagnostic for Intracellular Biomineralization of Amorphous Ca Carbonates by Cyanobacteria.</title>
        <authorList>
            <person name="Benzerara K."/>
            <person name="Duprat E."/>
            <person name="Bitard-Feildel T."/>
            <person name="Caumes G."/>
            <person name="Cassier-Chauvat C."/>
            <person name="Chauvat F."/>
            <person name="Dezi M."/>
            <person name="Diop S.I."/>
            <person name="Gaschignard G."/>
            <person name="Gorgen S."/>
            <person name="Gugger M."/>
            <person name="Lopez-Garcia P."/>
            <person name="Millet M."/>
            <person name="Skouri-Panet F."/>
            <person name="Moreira D."/>
            <person name="Callebaut I."/>
        </authorList>
    </citation>
    <scope>NUCLEOTIDE SEQUENCE</scope>
    <source>
        <strain evidence="2">G9</strain>
    </source>
</reference>
<sequence>MKGNPNPVQTPEFKAKQFKAFGEVSQPLSSRVLGIKLPIDIDRAVFSLPPKERVPWVRRVITEAAQRELMSPSPEESRAIAHPGTTPSPAADISPSSEMTEQPTKRKRGRPRKTAVESKP</sequence>
<dbReference type="EMBL" id="JAKKUT010000002">
    <property type="protein sequence ID" value="MDG2990733.1"/>
    <property type="molecule type" value="Genomic_DNA"/>
</dbReference>
<feature type="region of interest" description="Disordered" evidence="1">
    <location>
        <begin position="67"/>
        <end position="120"/>
    </location>
</feature>
<dbReference type="Proteomes" id="UP001154265">
    <property type="component" value="Unassembled WGS sequence"/>
</dbReference>